<gene>
    <name evidence="2" type="ORF">TraAM80_06035</name>
</gene>
<keyword evidence="1" id="KW-0812">Transmembrane</keyword>
<evidence type="ECO:0000313" key="2">
    <source>
        <dbReference type="EMBL" id="RNF02985.1"/>
    </source>
</evidence>
<organism evidence="2 3">
    <name type="scientific">Trypanosoma rangeli</name>
    <dbReference type="NCBI Taxonomy" id="5698"/>
    <lineage>
        <taxon>Eukaryota</taxon>
        <taxon>Discoba</taxon>
        <taxon>Euglenozoa</taxon>
        <taxon>Kinetoplastea</taxon>
        <taxon>Metakinetoplastina</taxon>
        <taxon>Trypanosomatida</taxon>
        <taxon>Trypanosomatidae</taxon>
        <taxon>Trypanosoma</taxon>
        <taxon>Herpetosoma</taxon>
    </lineage>
</organism>
<dbReference type="RefSeq" id="XP_029237232.1">
    <property type="nucleotide sequence ID" value="XM_029382892.1"/>
</dbReference>
<evidence type="ECO:0000313" key="3">
    <source>
        <dbReference type="Proteomes" id="UP000283634"/>
    </source>
</evidence>
<sequence length="167" mass="18353">MRGLFPLCPFCVLSSTLRVPLTAMEMICLLSSVLLGFRLECLVVGVFFFFAFSDDHYLQKFCEGLNVLEGLELAMALIAFCVVTPFRKLVEGRGVAAGVASDCSGRLSFSFFSALFIDNVQWVQGLTTGDQNWNASADERLLLLPPPPLPPQQHLLLLLGGARFVFS</sequence>
<keyword evidence="1" id="KW-1133">Transmembrane helix</keyword>
<feature type="transmembrane region" description="Helical" evidence="1">
    <location>
        <begin position="64"/>
        <end position="86"/>
    </location>
</feature>
<evidence type="ECO:0000256" key="1">
    <source>
        <dbReference type="SAM" id="Phobius"/>
    </source>
</evidence>
<dbReference type="GeneID" id="40329968"/>
<keyword evidence="3" id="KW-1185">Reference proteome</keyword>
<dbReference type="AlphaFoldDB" id="A0A3R7KWW3"/>
<protein>
    <submittedName>
        <fullName evidence="2">Uncharacterized protein</fullName>
    </submittedName>
</protein>
<proteinExistence type="predicted"/>
<name>A0A3R7KWW3_TRYRA</name>
<accession>A0A3R7KWW3</accession>
<keyword evidence="1" id="KW-0472">Membrane</keyword>
<feature type="transmembrane region" description="Helical" evidence="1">
    <location>
        <begin position="34"/>
        <end position="52"/>
    </location>
</feature>
<comment type="caution">
    <text evidence="2">The sequence shown here is derived from an EMBL/GenBank/DDBJ whole genome shotgun (WGS) entry which is preliminary data.</text>
</comment>
<reference evidence="2 3" key="1">
    <citation type="journal article" date="2018" name="BMC Genomics">
        <title>Genomic comparison of Trypanosoma conorhini and Trypanosoma rangeli to Trypanosoma cruzi strains of high and low virulence.</title>
        <authorList>
            <person name="Bradwell K.R."/>
            <person name="Koparde V.N."/>
            <person name="Matveyev A.V."/>
            <person name="Serrano M.G."/>
            <person name="Alves J.M."/>
            <person name="Parikh H."/>
            <person name="Huang B."/>
            <person name="Lee V."/>
            <person name="Espinosa-Alvarez O."/>
            <person name="Ortiz P.A."/>
            <person name="Costa-Martins A.G."/>
            <person name="Teixeira M.M."/>
            <person name="Buck G.A."/>
        </authorList>
    </citation>
    <scope>NUCLEOTIDE SEQUENCE [LARGE SCALE GENOMIC DNA]</scope>
    <source>
        <strain evidence="2 3">AM80</strain>
    </source>
</reference>
<dbReference type="EMBL" id="MKGL01000211">
    <property type="protein sequence ID" value="RNF02985.1"/>
    <property type="molecule type" value="Genomic_DNA"/>
</dbReference>
<dbReference type="Proteomes" id="UP000283634">
    <property type="component" value="Unassembled WGS sequence"/>
</dbReference>